<evidence type="ECO:0000256" key="1">
    <source>
        <dbReference type="ARBA" id="ARBA00022723"/>
    </source>
</evidence>
<dbReference type="GO" id="GO:0016853">
    <property type="term" value="F:isomerase activity"/>
    <property type="evidence" value="ECO:0007669"/>
    <property type="project" value="UniProtKB-KW"/>
</dbReference>
<organism evidence="7 8">
    <name type="scientific">Selenomonas sputigena</name>
    <dbReference type="NCBI Taxonomy" id="69823"/>
    <lineage>
        <taxon>Bacteria</taxon>
        <taxon>Bacillati</taxon>
        <taxon>Bacillota</taxon>
        <taxon>Negativicutes</taxon>
        <taxon>Selenomonadales</taxon>
        <taxon>Selenomonadaceae</taxon>
        <taxon>Selenomonas</taxon>
    </lineage>
</organism>
<keyword evidence="1" id="KW-0479">Metal-binding</keyword>
<dbReference type="InterPro" id="IPR014710">
    <property type="entry name" value="RmlC-like_jellyroll"/>
</dbReference>
<evidence type="ECO:0000259" key="5">
    <source>
        <dbReference type="Pfam" id="PF20511"/>
    </source>
</evidence>
<keyword evidence="7" id="KW-0413">Isomerase</keyword>
<dbReference type="Proteomes" id="UP001559623">
    <property type="component" value="Unassembled WGS sequence"/>
</dbReference>
<dbReference type="InterPro" id="IPR014628">
    <property type="entry name" value="Man6P_isomerase_Firm_short"/>
</dbReference>
<gene>
    <name evidence="7" type="ORF">QCO44_04875</name>
</gene>
<proteinExistence type="predicted"/>
<feature type="domain" description="Phosphomannose isomerase type I catalytic" evidence="5">
    <location>
        <begin position="6"/>
        <end position="106"/>
    </location>
</feature>
<dbReference type="Pfam" id="PF21621">
    <property type="entry name" value="MPI_cupin_dom"/>
    <property type="match status" value="1"/>
</dbReference>
<evidence type="ECO:0000256" key="3">
    <source>
        <dbReference type="ARBA" id="ARBA00029741"/>
    </source>
</evidence>
<evidence type="ECO:0000256" key="2">
    <source>
        <dbReference type="ARBA" id="ARBA00022833"/>
    </source>
</evidence>
<dbReference type="InterPro" id="IPR046457">
    <property type="entry name" value="PMI_typeI_cat"/>
</dbReference>
<accession>A0ABV3X452</accession>
<dbReference type="EMBL" id="JARVLH010000002">
    <property type="protein sequence ID" value="MEX5284977.1"/>
    <property type="molecule type" value="Genomic_DNA"/>
</dbReference>
<dbReference type="CDD" id="cd07010">
    <property type="entry name" value="cupin_PMI_type_I_N_bac"/>
    <property type="match status" value="1"/>
</dbReference>
<feature type="domain" description="Mannose-6-phosphate isomerase cupin" evidence="6">
    <location>
        <begin position="248"/>
        <end position="318"/>
    </location>
</feature>
<dbReference type="InterPro" id="IPR011051">
    <property type="entry name" value="RmlC_Cupin_sf"/>
</dbReference>
<dbReference type="InterPro" id="IPR049071">
    <property type="entry name" value="MPI_cupin_dom"/>
</dbReference>
<evidence type="ECO:0000256" key="4">
    <source>
        <dbReference type="ARBA" id="ARBA00030762"/>
    </source>
</evidence>
<evidence type="ECO:0000313" key="7">
    <source>
        <dbReference type="EMBL" id="MEX5284977.1"/>
    </source>
</evidence>
<dbReference type="RefSeq" id="WP_368846691.1">
    <property type="nucleotide sequence ID" value="NZ_CP194411.1"/>
</dbReference>
<name>A0ABV3X452_9FIRM</name>
<dbReference type="SUPFAM" id="SSF51182">
    <property type="entry name" value="RmlC-like cupins"/>
    <property type="match status" value="1"/>
</dbReference>
<protein>
    <recommendedName>
        <fullName evidence="3">Phosphohexomutase</fullName>
    </recommendedName>
    <alternativeName>
        <fullName evidence="4">Phosphomannose isomerase</fullName>
    </alternativeName>
</protein>
<sequence length="322" mass="35970">MIYPMKLTAPLKDYIWGGTRLKTEYGKKTSLAKVAESWELACRKDEQSIIASGPDRGMTLEAYIAREGANIVLGSHGSRYSYFPLLVKLIDAHDDLSVQVHPNDAYAFAHEGEYGKTEMWYIIDAEPGAELIHGFRKSITREECRRRIEDGSLMEVVKREKVKAGDVVVIPSGTLHAVGKGVFLAEIQQNSDTTYRVHDYGRLDWDGRPRELHIDKALDVLSFELPELAVGQGIVLGIFAEYSLTIASRTEFFSVYHFAVQGRCHLQATKVSFQSIVVLQGPMELSWAGGKEILERGDSYFIPAGFGDYLVRGEGAFLLTEV</sequence>
<dbReference type="Gene3D" id="2.60.120.10">
    <property type="entry name" value="Jelly Rolls"/>
    <property type="match status" value="2"/>
</dbReference>
<dbReference type="InterPro" id="IPR051804">
    <property type="entry name" value="Carb_Metab_Reg_Kinase/Isom"/>
</dbReference>
<evidence type="ECO:0000259" key="6">
    <source>
        <dbReference type="Pfam" id="PF21621"/>
    </source>
</evidence>
<comment type="caution">
    <text evidence="7">The sequence shown here is derived from an EMBL/GenBank/DDBJ whole genome shotgun (WGS) entry which is preliminary data.</text>
</comment>
<dbReference type="PANTHER" id="PTHR42742:SF3">
    <property type="entry name" value="FRUCTOKINASE"/>
    <property type="match status" value="1"/>
</dbReference>
<dbReference type="Pfam" id="PF20511">
    <property type="entry name" value="PMI_typeI_cat"/>
    <property type="match status" value="1"/>
</dbReference>
<dbReference type="PANTHER" id="PTHR42742">
    <property type="entry name" value="TRANSCRIPTIONAL REPRESSOR MPRA"/>
    <property type="match status" value="1"/>
</dbReference>
<dbReference type="PIRSF" id="PIRSF036894">
    <property type="entry name" value="PMI_Firm_short"/>
    <property type="match status" value="1"/>
</dbReference>
<evidence type="ECO:0000313" key="8">
    <source>
        <dbReference type="Proteomes" id="UP001559623"/>
    </source>
</evidence>
<keyword evidence="8" id="KW-1185">Reference proteome</keyword>
<keyword evidence="2" id="KW-0862">Zinc</keyword>
<reference evidence="7 8" key="1">
    <citation type="submission" date="2023-04" db="EMBL/GenBank/DDBJ databases">
        <title>Genome Sequence of Selenomonas sputigena ATCC 33150.</title>
        <authorList>
            <person name="Miller D.P."/>
            <person name="Anvari S."/>
            <person name="Polson S.W."/>
            <person name="Macdonald M."/>
            <person name="Mcdowell J.V."/>
        </authorList>
    </citation>
    <scope>NUCLEOTIDE SEQUENCE [LARGE SCALE GENOMIC DNA]</scope>
    <source>
        <strain evidence="7 8">ATCC 33150</strain>
    </source>
</reference>